<sequence length="193" mass="21834">MASQTSTQVRNYTNHASLNLNCTSMASVKLLEDRIVELEKQVYGLGKELHLDDQQPETSVTDNLLHANTLISSALSGREKINEAIKRLPELNKHLDISSEELDMPVEAKLHLLLLLEKEINENHKSLNEVQELMPVLETDSLKDVPELSEKLNELSLKQLKIHEEAQAFTKNIISKVEKNPPQGSLRQTVDRI</sequence>
<dbReference type="Proteomes" id="UP001258017">
    <property type="component" value="Unassembled WGS sequence"/>
</dbReference>
<accession>A0AAD9RB98</accession>
<dbReference type="PANTHER" id="PTHR28360:SF1">
    <property type="entry name" value="DYNACTIN SUBUNIT 3"/>
    <property type="match status" value="1"/>
</dbReference>
<dbReference type="AlphaFoldDB" id="A0AAD9RB98"/>
<comment type="caution">
    <text evidence="1">The sequence shown here is derived from an EMBL/GenBank/DDBJ whole genome shotgun (WGS) entry which is preliminary data.</text>
</comment>
<evidence type="ECO:0000313" key="2">
    <source>
        <dbReference type="Proteomes" id="UP001258017"/>
    </source>
</evidence>
<dbReference type="InterPro" id="IPR009991">
    <property type="entry name" value="DCTN3"/>
</dbReference>
<dbReference type="GO" id="GO:0061640">
    <property type="term" value="P:cytoskeleton-dependent cytokinesis"/>
    <property type="evidence" value="ECO:0007669"/>
    <property type="project" value="InterPro"/>
</dbReference>
<reference evidence="1" key="1">
    <citation type="submission" date="2021-08" db="EMBL/GenBank/DDBJ databases">
        <authorList>
            <person name="Misof B."/>
            <person name="Oliver O."/>
            <person name="Podsiadlowski L."/>
            <person name="Donath A."/>
            <person name="Peters R."/>
            <person name="Mayer C."/>
            <person name="Rust J."/>
            <person name="Gunkel S."/>
            <person name="Lesny P."/>
            <person name="Martin S."/>
            <person name="Oeyen J.P."/>
            <person name="Petersen M."/>
            <person name="Panagiotis P."/>
            <person name="Wilbrandt J."/>
            <person name="Tanja T."/>
        </authorList>
    </citation>
    <scope>NUCLEOTIDE SEQUENCE</scope>
    <source>
        <strain evidence="1">GBR_01_08_01A</strain>
        <tissue evidence="1">Thorax + abdomen</tissue>
    </source>
</reference>
<dbReference type="PANTHER" id="PTHR28360">
    <property type="entry name" value="DYNACTIN SUBUNIT 3"/>
    <property type="match status" value="1"/>
</dbReference>
<proteinExistence type="predicted"/>
<protein>
    <recommendedName>
        <fullName evidence="3">Dynactin subunit 3</fullName>
    </recommendedName>
</protein>
<dbReference type="Pfam" id="PF07426">
    <property type="entry name" value="Dynactin_p22"/>
    <property type="match status" value="1"/>
</dbReference>
<keyword evidence="2" id="KW-1185">Reference proteome</keyword>
<gene>
    <name evidence="1" type="ORF">KPH14_005254</name>
</gene>
<name>A0AAD9RB98_9HYME</name>
<dbReference type="EMBL" id="JAIFRP010004405">
    <property type="protein sequence ID" value="KAK2576584.1"/>
    <property type="molecule type" value="Genomic_DNA"/>
</dbReference>
<reference evidence="1" key="2">
    <citation type="journal article" date="2023" name="Commun. Biol.">
        <title>Intrasexual cuticular hydrocarbon dimorphism in a wasp sheds light on hydrocarbon biosynthesis genes in Hymenoptera.</title>
        <authorList>
            <person name="Moris V.C."/>
            <person name="Podsiadlowski L."/>
            <person name="Martin S."/>
            <person name="Oeyen J.P."/>
            <person name="Donath A."/>
            <person name="Petersen M."/>
            <person name="Wilbrandt J."/>
            <person name="Misof B."/>
            <person name="Liedtke D."/>
            <person name="Thamm M."/>
            <person name="Scheiner R."/>
            <person name="Schmitt T."/>
            <person name="Niehuis O."/>
        </authorList>
    </citation>
    <scope>NUCLEOTIDE SEQUENCE</scope>
    <source>
        <strain evidence="1">GBR_01_08_01A</strain>
    </source>
</reference>
<evidence type="ECO:0008006" key="3">
    <source>
        <dbReference type="Google" id="ProtNLM"/>
    </source>
</evidence>
<dbReference type="GO" id="GO:0005869">
    <property type="term" value="C:dynactin complex"/>
    <property type="evidence" value="ECO:0007669"/>
    <property type="project" value="InterPro"/>
</dbReference>
<evidence type="ECO:0000313" key="1">
    <source>
        <dbReference type="EMBL" id="KAK2576584.1"/>
    </source>
</evidence>
<organism evidence="1 2">
    <name type="scientific">Odynerus spinipes</name>
    <dbReference type="NCBI Taxonomy" id="1348599"/>
    <lineage>
        <taxon>Eukaryota</taxon>
        <taxon>Metazoa</taxon>
        <taxon>Ecdysozoa</taxon>
        <taxon>Arthropoda</taxon>
        <taxon>Hexapoda</taxon>
        <taxon>Insecta</taxon>
        <taxon>Pterygota</taxon>
        <taxon>Neoptera</taxon>
        <taxon>Endopterygota</taxon>
        <taxon>Hymenoptera</taxon>
        <taxon>Apocrita</taxon>
        <taxon>Aculeata</taxon>
        <taxon>Vespoidea</taxon>
        <taxon>Vespidae</taxon>
        <taxon>Eumeninae</taxon>
        <taxon>Odynerus</taxon>
    </lineage>
</organism>